<reference evidence="6 7" key="1">
    <citation type="journal article" date="2018" name="Genome Announc.">
        <title>Complete genomes of two Megasphaera elsdenii strains, NCIMB 702410 and ATCC 25940.</title>
        <authorList>
            <person name="Hatmaker E.A."/>
            <person name="O'Dell K."/>
            <person name="Riley L.A."/>
            <person name="Klingeman D.M."/>
            <person name="Guss A.M."/>
        </authorList>
    </citation>
    <scope>NUCLEOTIDE SEQUENCE [LARGE SCALE GENOMIC DNA]</scope>
    <source>
        <strain evidence="6 7">NCIMB702410</strain>
    </source>
</reference>
<keyword evidence="3" id="KW-0238">DNA-binding</keyword>
<keyword evidence="4" id="KW-0804">Transcription</keyword>
<dbReference type="InterPro" id="IPR036388">
    <property type="entry name" value="WH-like_DNA-bd_sf"/>
</dbReference>
<dbReference type="PROSITE" id="PS50931">
    <property type="entry name" value="HTH_LYSR"/>
    <property type="match status" value="1"/>
</dbReference>
<comment type="similarity">
    <text evidence="1">Belongs to the LysR transcriptional regulatory family.</text>
</comment>
<dbReference type="InterPro" id="IPR000847">
    <property type="entry name" value="LysR_HTH_N"/>
</dbReference>
<sequence>MANLLATEVAFCYHGINQKVHTGGFAMYNKHLDAFLMAADCGSFTKAAKKLFITPNALIKQINLLEGRLELTLFRRTNHGIVLTEAGKSIYRDARRIIHISEQALVTAKALTTGKQNIIRLGSSMMNPCRPIMELWVAVSSRYPHIKLSIVPIDDGKSDKQDSFAEKTGSVDIIAGLFPSTLWKNKVNALKIRQLPLAVAVPINHPLASCKRLMLTDLYSETLLMVERGDTIYIDRLRDELETAHPQIHIHDVPSYDISIFNYAATTGHPMITADIWSEIHPSLVTLPCDWGGDYSVPYGLLYAKEPAPHVREFVEIMTSLIKEQTTF</sequence>
<dbReference type="GO" id="GO:0003677">
    <property type="term" value="F:DNA binding"/>
    <property type="evidence" value="ECO:0007669"/>
    <property type="project" value="UniProtKB-KW"/>
</dbReference>
<feature type="domain" description="HTH lysR-type" evidence="5">
    <location>
        <begin position="27"/>
        <end position="84"/>
    </location>
</feature>
<evidence type="ECO:0000259" key="5">
    <source>
        <dbReference type="PROSITE" id="PS50931"/>
    </source>
</evidence>
<evidence type="ECO:0000256" key="2">
    <source>
        <dbReference type="ARBA" id="ARBA00023015"/>
    </source>
</evidence>
<dbReference type="InterPro" id="IPR036390">
    <property type="entry name" value="WH_DNA-bd_sf"/>
</dbReference>
<accession>A0A2S0M9S6</accession>
<dbReference type="EMBL" id="CP027569">
    <property type="protein sequence ID" value="AVO28192.1"/>
    <property type="molecule type" value="Genomic_DNA"/>
</dbReference>
<protein>
    <submittedName>
        <fullName evidence="6">LysR family transcriptional regulator</fullName>
    </submittedName>
</protein>
<dbReference type="PANTHER" id="PTHR30346">
    <property type="entry name" value="TRANSCRIPTIONAL DUAL REGULATOR HCAR-RELATED"/>
    <property type="match status" value="1"/>
</dbReference>
<dbReference type="GO" id="GO:0003700">
    <property type="term" value="F:DNA-binding transcription factor activity"/>
    <property type="evidence" value="ECO:0007669"/>
    <property type="project" value="InterPro"/>
</dbReference>
<dbReference type="InterPro" id="IPR005119">
    <property type="entry name" value="LysR_subst-bd"/>
</dbReference>
<evidence type="ECO:0000313" key="6">
    <source>
        <dbReference type="EMBL" id="AVO28192.1"/>
    </source>
</evidence>
<dbReference type="AlphaFoldDB" id="A0A2S0M9S6"/>
<dbReference type="PANTHER" id="PTHR30346:SF0">
    <property type="entry name" value="HCA OPERON TRANSCRIPTIONAL ACTIVATOR HCAR"/>
    <property type="match status" value="1"/>
</dbReference>
<dbReference type="Proteomes" id="UP000238358">
    <property type="component" value="Chromosome"/>
</dbReference>
<organism evidence="6 7">
    <name type="scientific">Megasphaera elsdenii</name>
    <dbReference type="NCBI Taxonomy" id="907"/>
    <lineage>
        <taxon>Bacteria</taxon>
        <taxon>Bacillati</taxon>
        <taxon>Bacillota</taxon>
        <taxon>Negativicutes</taxon>
        <taxon>Veillonellales</taxon>
        <taxon>Veillonellaceae</taxon>
        <taxon>Megasphaera</taxon>
    </lineage>
</organism>
<evidence type="ECO:0000256" key="1">
    <source>
        <dbReference type="ARBA" id="ARBA00009437"/>
    </source>
</evidence>
<evidence type="ECO:0000256" key="3">
    <source>
        <dbReference type="ARBA" id="ARBA00023125"/>
    </source>
</evidence>
<dbReference type="GO" id="GO:0032993">
    <property type="term" value="C:protein-DNA complex"/>
    <property type="evidence" value="ECO:0007669"/>
    <property type="project" value="TreeGrafter"/>
</dbReference>
<dbReference type="Pfam" id="PF00126">
    <property type="entry name" value="HTH_1"/>
    <property type="match status" value="1"/>
</dbReference>
<dbReference type="Pfam" id="PF03466">
    <property type="entry name" value="LysR_substrate"/>
    <property type="match status" value="1"/>
</dbReference>
<dbReference type="Gene3D" id="3.40.190.10">
    <property type="entry name" value="Periplasmic binding protein-like II"/>
    <property type="match status" value="2"/>
</dbReference>
<gene>
    <name evidence="6" type="ORF">C6Y28_11445</name>
</gene>
<keyword evidence="2" id="KW-0805">Transcription regulation</keyword>
<dbReference type="SUPFAM" id="SSF53850">
    <property type="entry name" value="Periplasmic binding protein-like II"/>
    <property type="match status" value="1"/>
</dbReference>
<dbReference type="SUPFAM" id="SSF46785">
    <property type="entry name" value="Winged helix' DNA-binding domain"/>
    <property type="match status" value="1"/>
</dbReference>
<evidence type="ECO:0000256" key="4">
    <source>
        <dbReference type="ARBA" id="ARBA00023163"/>
    </source>
</evidence>
<evidence type="ECO:0000313" key="7">
    <source>
        <dbReference type="Proteomes" id="UP000238358"/>
    </source>
</evidence>
<name>A0A2S0M9S6_MEGEL</name>
<proteinExistence type="inferred from homology"/>
<dbReference type="Gene3D" id="1.10.10.10">
    <property type="entry name" value="Winged helix-like DNA-binding domain superfamily/Winged helix DNA-binding domain"/>
    <property type="match status" value="1"/>
</dbReference>